<dbReference type="eggNOG" id="ENOG502T6UR">
    <property type="taxonomic scope" value="Eukaryota"/>
</dbReference>
<dbReference type="KEGG" id="dmo:Dmoj_GI14797"/>
<evidence type="ECO:0000256" key="2">
    <source>
        <dbReference type="SAM" id="Phobius"/>
    </source>
</evidence>
<name>B4L4T7_DROMO</name>
<dbReference type="OrthoDB" id="8019085at2759"/>
<dbReference type="EMBL" id="CH933810">
    <property type="protein sequence ID" value="EDW07565.1"/>
    <property type="molecule type" value="Genomic_DNA"/>
</dbReference>
<feature type="region of interest" description="Disordered" evidence="1">
    <location>
        <begin position="330"/>
        <end position="349"/>
    </location>
</feature>
<feature type="compositionally biased region" description="Basic residues" evidence="1">
    <location>
        <begin position="336"/>
        <end position="345"/>
    </location>
</feature>
<sequence>MSGKCHCSGPTCGGSGSLQNRQGLQSSPCPCRKCKEKAKALLLSKGSNQAAQCSICRVHDIQFFSNEWSVDSASHAGSNQSDCHCGEHNYGMGHGQQSDYFEYHQPGSSHGGLPDVTFGGMDYSRKSSVTEGTPRVDIPKRSGCSINLPFVNVDPSLMHGRDTFGLPIHLQGNEGLLNASGRTVCIDHTYCSENCGLNNDCAMSCKHSRKGISKGVHVCDNEYVNAAVTFLIEMLGILVFFAICTFTFWITLGYYIVQLMVDLINADRNVHVAMGTVFVLLVFAFAITVFTHSHGCCHAKVSDAIMKAGPSTSCKPSLLPKKRALSKCRPTTLPKPHPHPPHAKPKTPCCAQSNKKSTCSRSFKQRYSDCQGRKIFDRSRRSAILTEMKQPPTWLIWLRENVNGFFCRR</sequence>
<dbReference type="InParanoid" id="B4L4T7"/>
<dbReference type="PhylomeDB" id="B4L4T7"/>
<dbReference type="HOGENOM" id="CLU_673133_0_0_1"/>
<evidence type="ECO:0000313" key="3">
    <source>
        <dbReference type="EMBL" id="EDW07565.1"/>
    </source>
</evidence>
<keyword evidence="2" id="KW-0472">Membrane</keyword>
<feature type="transmembrane region" description="Helical" evidence="2">
    <location>
        <begin position="269"/>
        <end position="290"/>
    </location>
</feature>
<keyword evidence="2" id="KW-0812">Transmembrane</keyword>
<gene>
    <name evidence="3" type="primary">Dmoj\GI14797</name>
    <name evidence="3" type="ORF">Dmoj_GI14797</name>
</gene>
<dbReference type="OMA" id="PPTWLIW"/>
<protein>
    <submittedName>
        <fullName evidence="3">Uncharacterized protein</fullName>
    </submittedName>
</protein>
<organism evidence="3 4">
    <name type="scientific">Drosophila mojavensis</name>
    <name type="common">Fruit fly</name>
    <dbReference type="NCBI Taxonomy" id="7230"/>
    <lineage>
        <taxon>Eukaryota</taxon>
        <taxon>Metazoa</taxon>
        <taxon>Ecdysozoa</taxon>
        <taxon>Arthropoda</taxon>
        <taxon>Hexapoda</taxon>
        <taxon>Insecta</taxon>
        <taxon>Pterygota</taxon>
        <taxon>Neoptera</taxon>
        <taxon>Endopterygota</taxon>
        <taxon>Diptera</taxon>
        <taxon>Brachycera</taxon>
        <taxon>Muscomorpha</taxon>
        <taxon>Ephydroidea</taxon>
        <taxon>Drosophilidae</taxon>
        <taxon>Drosophila</taxon>
    </lineage>
</organism>
<accession>B4L4T7</accession>
<evidence type="ECO:0000313" key="4">
    <source>
        <dbReference type="Proteomes" id="UP000009192"/>
    </source>
</evidence>
<keyword evidence="4" id="KW-1185">Reference proteome</keyword>
<feature type="transmembrane region" description="Helical" evidence="2">
    <location>
        <begin position="234"/>
        <end position="257"/>
    </location>
</feature>
<reference evidence="3 4" key="1">
    <citation type="journal article" date="2007" name="Nature">
        <title>Evolution of genes and genomes on the Drosophila phylogeny.</title>
        <authorList>
            <consortium name="Drosophila 12 Genomes Consortium"/>
            <person name="Clark A.G."/>
            <person name="Eisen M.B."/>
            <person name="Smith D.R."/>
            <person name="Bergman C.M."/>
            <person name="Oliver B."/>
            <person name="Markow T.A."/>
            <person name="Kaufman T.C."/>
            <person name="Kellis M."/>
            <person name="Gelbart W."/>
            <person name="Iyer V.N."/>
            <person name="Pollard D.A."/>
            <person name="Sackton T.B."/>
            <person name="Larracuente A.M."/>
            <person name="Singh N.D."/>
            <person name="Abad J.P."/>
            <person name="Abt D.N."/>
            <person name="Adryan B."/>
            <person name="Aguade M."/>
            <person name="Akashi H."/>
            <person name="Anderson W.W."/>
            <person name="Aquadro C.F."/>
            <person name="Ardell D.H."/>
            <person name="Arguello R."/>
            <person name="Artieri C.G."/>
            <person name="Barbash D.A."/>
            <person name="Barker D."/>
            <person name="Barsanti P."/>
            <person name="Batterham P."/>
            <person name="Batzoglou S."/>
            <person name="Begun D."/>
            <person name="Bhutkar A."/>
            <person name="Blanco E."/>
            <person name="Bosak S.A."/>
            <person name="Bradley R.K."/>
            <person name="Brand A.D."/>
            <person name="Brent M.R."/>
            <person name="Brooks A.N."/>
            <person name="Brown R.H."/>
            <person name="Butlin R.K."/>
            <person name="Caggese C."/>
            <person name="Calvi B.R."/>
            <person name="Bernardo de Carvalho A."/>
            <person name="Caspi A."/>
            <person name="Castrezana S."/>
            <person name="Celniker S.E."/>
            <person name="Chang J.L."/>
            <person name="Chapple C."/>
            <person name="Chatterji S."/>
            <person name="Chinwalla A."/>
            <person name="Civetta A."/>
            <person name="Clifton S.W."/>
            <person name="Comeron J.M."/>
            <person name="Costello J.C."/>
            <person name="Coyne J.A."/>
            <person name="Daub J."/>
            <person name="David R.G."/>
            <person name="Delcher A.L."/>
            <person name="Delehaunty K."/>
            <person name="Do C.B."/>
            <person name="Ebling H."/>
            <person name="Edwards K."/>
            <person name="Eickbush T."/>
            <person name="Evans J.D."/>
            <person name="Filipski A."/>
            <person name="Findeiss S."/>
            <person name="Freyhult E."/>
            <person name="Fulton L."/>
            <person name="Fulton R."/>
            <person name="Garcia A.C."/>
            <person name="Gardiner A."/>
            <person name="Garfield D.A."/>
            <person name="Garvin B.E."/>
            <person name="Gibson G."/>
            <person name="Gilbert D."/>
            <person name="Gnerre S."/>
            <person name="Godfrey J."/>
            <person name="Good R."/>
            <person name="Gotea V."/>
            <person name="Gravely B."/>
            <person name="Greenberg A.J."/>
            <person name="Griffiths-Jones S."/>
            <person name="Gross S."/>
            <person name="Guigo R."/>
            <person name="Gustafson E.A."/>
            <person name="Haerty W."/>
            <person name="Hahn M.W."/>
            <person name="Halligan D.L."/>
            <person name="Halpern A.L."/>
            <person name="Halter G.M."/>
            <person name="Han M.V."/>
            <person name="Heger A."/>
            <person name="Hillier L."/>
            <person name="Hinrichs A.S."/>
            <person name="Holmes I."/>
            <person name="Hoskins R.A."/>
            <person name="Hubisz M.J."/>
            <person name="Hultmark D."/>
            <person name="Huntley M.A."/>
            <person name="Jaffe D.B."/>
            <person name="Jagadeeshan S."/>
            <person name="Jeck W.R."/>
            <person name="Johnson J."/>
            <person name="Jones C.D."/>
            <person name="Jordan W.C."/>
            <person name="Karpen G.H."/>
            <person name="Kataoka E."/>
            <person name="Keightley P.D."/>
            <person name="Kheradpour P."/>
            <person name="Kirkness E.F."/>
            <person name="Koerich L.B."/>
            <person name="Kristiansen K."/>
            <person name="Kudrna D."/>
            <person name="Kulathinal R.J."/>
            <person name="Kumar S."/>
            <person name="Kwok R."/>
            <person name="Lander E."/>
            <person name="Langley C.H."/>
            <person name="Lapoint R."/>
            <person name="Lazzaro B.P."/>
            <person name="Lee S.J."/>
            <person name="Levesque L."/>
            <person name="Li R."/>
            <person name="Lin C.F."/>
            <person name="Lin M.F."/>
            <person name="Lindblad-Toh K."/>
            <person name="Llopart A."/>
            <person name="Long M."/>
            <person name="Low L."/>
            <person name="Lozovsky E."/>
            <person name="Lu J."/>
            <person name="Luo M."/>
            <person name="Machado C.A."/>
            <person name="Makalowski W."/>
            <person name="Marzo M."/>
            <person name="Matsuda M."/>
            <person name="Matzkin L."/>
            <person name="McAllister B."/>
            <person name="McBride C.S."/>
            <person name="McKernan B."/>
            <person name="McKernan K."/>
            <person name="Mendez-Lago M."/>
            <person name="Minx P."/>
            <person name="Mollenhauer M.U."/>
            <person name="Montooth K."/>
            <person name="Mount S.M."/>
            <person name="Mu X."/>
            <person name="Myers E."/>
            <person name="Negre B."/>
            <person name="Newfeld S."/>
            <person name="Nielsen R."/>
            <person name="Noor M.A."/>
            <person name="O'Grady P."/>
            <person name="Pachter L."/>
            <person name="Papaceit M."/>
            <person name="Parisi M.J."/>
            <person name="Parisi M."/>
            <person name="Parts L."/>
            <person name="Pedersen J.S."/>
            <person name="Pesole G."/>
            <person name="Phillippy A.M."/>
            <person name="Ponting C.P."/>
            <person name="Pop M."/>
            <person name="Porcelli D."/>
            <person name="Powell J.R."/>
            <person name="Prohaska S."/>
            <person name="Pruitt K."/>
            <person name="Puig M."/>
            <person name="Quesneville H."/>
            <person name="Ram K.R."/>
            <person name="Rand D."/>
            <person name="Rasmussen M.D."/>
            <person name="Reed L.K."/>
            <person name="Reenan R."/>
            <person name="Reily A."/>
            <person name="Remington K.A."/>
            <person name="Rieger T.T."/>
            <person name="Ritchie M.G."/>
            <person name="Robin C."/>
            <person name="Rogers Y.H."/>
            <person name="Rohde C."/>
            <person name="Rozas J."/>
            <person name="Rubenfield M.J."/>
            <person name="Ruiz A."/>
            <person name="Russo S."/>
            <person name="Salzberg S.L."/>
            <person name="Sanchez-Gracia A."/>
            <person name="Saranga D.J."/>
            <person name="Sato H."/>
            <person name="Schaeffer S.W."/>
            <person name="Schatz M.C."/>
            <person name="Schlenke T."/>
            <person name="Schwartz R."/>
            <person name="Segarra C."/>
            <person name="Singh R.S."/>
            <person name="Sirot L."/>
            <person name="Sirota M."/>
            <person name="Sisneros N.B."/>
            <person name="Smith C.D."/>
            <person name="Smith T.F."/>
            <person name="Spieth J."/>
            <person name="Stage D.E."/>
            <person name="Stark A."/>
            <person name="Stephan W."/>
            <person name="Strausberg R.L."/>
            <person name="Strempel S."/>
            <person name="Sturgill D."/>
            <person name="Sutton G."/>
            <person name="Sutton G.G."/>
            <person name="Tao W."/>
            <person name="Teichmann S."/>
            <person name="Tobari Y.N."/>
            <person name="Tomimura Y."/>
            <person name="Tsolas J.M."/>
            <person name="Valente V.L."/>
            <person name="Venter E."/>
            <person name="Venter J.C."/>
            <person name="Vicario S."/>
            <person name="Vieira F.G."/>
            <person name="Vilella A.J."/>
            <person name="Villasante A."/>
            <person name="Walenz B."/>
            <person name="Wang J."/>
            <person name="Wasserman M."/>
            <person name="Watts T."/>
            <person name="Wilson D."/>
            <person name="Wilson R.K."/>
            <person name="Wing R.A."/>
            <person name="Wolfner M.F."/>
            <person name="Wong A."/>
            <person name="Wong G.K."/>
            <person name="Wu C.I."/>
            <person name="Wu G."/>
            <person name="Yamamoto D."/>
            <person name="Yang H.P."/>
            <person name="Yang S.P."/>
            <person name="Yorke J.A."/>
            <person name="Yoshida K."/>
            <person name="Zdobnov E."/>
            <person name="Zhang P."/>
            <person name="Zhang Y."/>
            <person name="Zimin A.V."/>
            <person name="Baldwin J."/>
            <person name="Abdouelleil A."/>
            <person name="Abdulkadir J."/>
            <person name="Abebe A."/>
            <person name="Abera B."/>
            <person name="Abreu J."/>
            <person name="Acer S.C."/>
            <person name="Aftuck L."/>
            <person name="Alexander A."/>
            <person name="An P."/>
            <person name="Anderson E."/>
            <person name="Anderson S."/>
            <person name="Arachi H."/>
            <person name="Azer M."/>
            <person name="Bachantsang P."/>
            <person name="Barry A."/>
            <person name="Bayul T."/>
            <person name="Berlin A."/>
            <person name="Bessette D."/>
            <person name="Bloom T."/>
            <person name="Blye J."/>
            <person name="Boguslavskiy L."/>
            <person name="Bonnet C."/>
            <person name="Boukhgalter B."/>
            <person name="Bourzgui I."/>
            <person name="Brown A."/>
            <person name="Cahill P."/>
            <person name="Channer S."/>
            <person name="Cheshatsang Y."/>
            <person name="Chuda L."/>
            <person name="Citroen M."/>
            <person name="Collymore A."/>
            <person name="Cooke P."/>
            <person name="Costello M."/>
            <person name="D'Aco K."/>
            <person name="Daza R."/>
            <person name="De Haan G."/>
            <person name="DeGray S."/>
            <person name="DeMaso C."/>
            <person name="Dhargay N."/>
            <person name="Dooley K."/>
            <person name="Dooley E."/>
            <person name="Doricent M."/>
            <person name="Dorje P."/>
            <person name="Dorjee K."/>
            <person name="Dupes A."/>
            <person name="Elong R."/>
            <person name="Falk J."/>
            <person name="Farina A."/>
            <person name="Faro S."/>
            <person name="Ferguson D."/>
            <person name="Fisher S."/>
            <person name="Foley C.D."/>
            <person name="Franke A."/>
            <person name="Friedrich D."/>
            <person name="Gadbois L."/>
            <person name="Gearin G."/>
            <person name="Gearin C.R."/>
            <person name="Giannoukos G."/>
            <person name="Goode T."/>
            <person name="Graham J."/>
            <person name="Grandbois E."/>
            <person name="Grewal S."/>
            <person name="Gyaltsen K."/>
            <person name="Hafez N."/>
            <person name="Hagos B."/>
            <person name="Hall J."/>
            <person name="Henson C."/>
            <person name="Hollinger A."/>
            <person name="Honan T."/>
            <person name="Huard M.D."/>
            <person name="Hughes L."/>
            <person name="Hurhula B."/>
            <person name="Husby M.E."/>
            <person name="Kamat A."/>
            <person name="Kanga B."/>
            <person name="Kashin S."/>
            <person name="Khazanovich D."/>
            <person name="Kisner P."/>
            <person name="Lance K."/>
            <person name="Lara M."/>
            <person name="Lee W."/>
            <person name="Lennon N."/>
            <person name="Letendre F."/>
            <person name="LeVine R."/>
            <person name="Lipovsky A."/>
            <person name="Liu X."/>
            <person name="Liu J."/>
            <person name="Liu S."/>
            <person name="Lokyitsang T."/>
            <person name="Lokyitsang Y."/>
            <person name="Lubonja R."/>
            <person name="Lui A."/>
            <person name="MacDonald P."/>
            <person name="Magnisalis V."/>
            <person name="Maru K."/>
            <person name="Matthews C."/>
            <person name="McCusker W."/>
            <person name="McDonough S."/>
            <person name="Mehta T."/>
            <person name="Meldrim J."/>
            <person name="Meneus L."/>
            <person name="Mihai O."/>
            <person name="Mihalev A."/>
            <person name="Mihova T."/>
            <person name="Mittelman R."/>
            <person name="Mlenga V."/>
            <person name="Montmayeur A."/>
            <person name="Mulrain L."/>
            <person name="Navidi A."/>
            <person name="Naylor J."/>
            <person name="Negash T."/>
            <person name="Nguyen T."/>
            <person name="Nguyen N."/>
            <person name="Nicol R."/>
            <person name="Norbu C."/>
            <person name="Norbu N."/>
            <person name="Novod N."/>
            <person name="O'Neill B."/>
            <person name="Osman S."/>
            <person name="Markiewicz E."/>
            <person name="Oyono O.L."/>
            <person name="Patti C."/>
            <person name="Phunkhang P."/>
            <person name="Pierre F."/>
            <person name="Priest M."/>
            <person name="Raghuraman S."/>
            <person name="Rege F."/>
            <person name="Reyes R."/>
            <person name="Rise C."/>
            <person name="Rogov P."/>
            <person name="Ross K."/>
            <person name="Ryan E."/>
            <person name="Settipalli S."/>
            <person name="Shea T."/>
            <person name="Sherpa N."/>
            <person name="Shi L."/>
            <person name="Shih D."/>
            <person name="Sparrow T."/>
            <person name="Spaulding J."/>
            <person name="Stalker J."/>
            <person name="Stange-Thomann N."/>
            <person name="Stavropoulos S."/>
            <person name="Stone C."/>
            <person name="Strader C."/>
            <person name="Tesfaye S."/>
            <person name="Thomson T."/>
            <person name="Thoulutsang Y."/>
            <person name="Thoulutsang D."/>
            <person name="Topham K."/>
            <person name="Topping I."/>
            <person name="Tsamla T."/>
            <person name="Vassiliev H."/>
            <person name="Vo A."/>
            <person name="Wangchuk T."/>
            <person name="Wangdi T."/>
            <person name="Weiand M."/>
            <person name="Wilkinson J."/>
            <person name="Wilson A."/>
            <person name="Yadav S."/>
            <person name="Young G."/>
            <person name="Yu Q."/>
            <person name="Zembek L."/>
            <person name="Zhong D."/>
            <person name="Zimmer A."/>
            <person name="Zwirko Z."/>
            <person name="Jaffe D.B."/>
            <person name="Alvarez P."/>
            <person name="Brockman W."/>
            <person name="Butler J."/>
            <person name="Chin C."/>
            <person name="Gnerre S."/>
            <person name="Grabherr M."/>
            <person name="Kleber M."/>
            <person name="Mauceli E."/>
            <person name="MacCallum I."/>
        </authorList>
    </citation>
    <scope>NUCLEOTIDE SEQUENCE [LARGE SCALE GENOMIC DNA]</scope>
    <source>
        <strain evidence="4">Tucson 15081-1352.22</strain>
    </source>
</reference>
<dbReference type="Proteomes" id="UP000009192">
    <property type="component" value="Unassembled WGS sequence"/>
</dbReference>
<proteinExistence type="predicted"/>
<evidence type="ECO:0000256" key="1">
    <source>
        <dbReference type="SAM" id="MobiDB-lite"/>
    </source>
</evidence>
<dbReference type="AlphaFoldDB" id="B4L4T7"/>
<keyword evidence="2" id="KW-1133">Transmembrane helix</keyword>